<keyword evidence="2 4" id="KW-0238">DNA-binding</keyword>
<dbReference type="GO" id="GO:0003700">
    <property type="term" value="F:DNA-binding transcription factor activity"/>
    <property type="evidence" value="ECO:0007669"/>
    <property type="project" value="TreeGrafter"/>
</dbReference>
<dbReference type="SUPFAM" id="SSF48498">
    <property type="entry name" value="Tetracyclin repressor-like, C-terminal domain"/>
    <property type="match status" value="1"/>
</dbReference>
<keyword evidence="3" id="KW-0804">Transcription</keyword>
<dbReference type="AlphaFoldDB" id="A0A7Y9IBR2"/>
<gene>
    <name evidence="6" type="ORF">BKA15_005258</name>
</gene>
<evidence type="ECO:0000313" key="7">
    <source>
        <dbReference type="Proteomes" id="UP000569914"/>
    </source>
</evidence>
<evidence type="ECO:0000259" key="5">
    <source>
        <dbReference type="PROSITE" id="PS50977"/>
    </source>
</evidence>
<protein>
    <submittedName>
        <fullName evidence="6">AcrR family transcriptional regulator</fullName>
    </submittedName>
</protein>
<evidence type="ECO:0000256" key="3">
    <source>
        <dbReference type="ARBA" id="ARBA00023163"/>
    </source>
</evidence>
<accession>A0A7Y9IBR2</accession>
<dbReference type="EMBL" id="JACCBU010000001">
    <property type="protein sequence ID" value="NYE73929.1"/>
    <property type="molecule type" value="Genomic_DNA"/>
</dbReference>
<dbReference type="InterPro" id="IPR036271">
    <property type="entry name" value="Tet_transcr_reg_TetR-rel_C_sf"/>
</dbReference>
<dbReference type="Pfam" id="PF00440">
    <property type="entry name" value="TetR_N"/>
    <property type="match status" value="1"/>
</dbReference>
<comment type="caution">
    <text evidence="6">The sequence shown here is derived from an EMBL/GenBank/DDBJ whole genome shotgun (WGS) entry which is preliminary data.</text>
</comment>
<evidence type="ECO:0000256" key="4">
    <source>
        <dbReference type="PROSITE-ProRule" id="PRU00335"/>
    </source>
</evidence>
<evidence type="ECO:0000256" key="1">
    <source>
        <dbReference type="ARBA" id="ARBA00023015"/>
    </source>
</evidence>
<dbReference type="InterPro" id="IPR050109">
    <property type="entry name" value="HTH-type_TetR-like_transc_reg"/>
</dbReference>
<organism evidence="6 7">
    <name type="scientific">Microlunatus parietis</name>
    <dbReference type="NCBI Taxonomy" id="682979"/>
    <lineage>
        <taxon>Bacteria</taxon>
        <taxon>Bacillati</taxon>
        <taxon>Actinomycetota</taxon>
        <taxon>Actinomycetes</taxon>
        <taxon>Propionibacteriales</taxon>
        <taxon>Propionibacteriaceae</taxon>
        <taxon>Microlunatus</taxon>
    </lineage>
</organism>
<dbReference type="InterPro" id="IPR011075">
    <property type="entry name" value="TetR_C"/>
</dbReference>
<evidence type="ECO:0000313" key="6">
    <source>
        <dbReference type="EMBL" id="NYE73929.1"/>
    </source>
</evidence>
<name>A0A7Y9IBR2_9ACTN</name>
<dbReference type="Gene3D" id="1.10.357.10">
    <property type="entry name" value="Tetracycline Repressor, domain 2"/>
    <property type="match status" value="1"/>
</dbReference>
<sequence>MPRPRTVSDEDLLDAVLALAHRIGPNRVTFAAVAAEVGLSAATLVQRFGSKRGMLLAADRRGVDLWVGSLDRPEFESPLRRIEEGLAGAVAGIDSPEEMANSVALLQLDLTDADFHAETLRGARAVRADVERELVAAMDAGELRPGTDPAALAILIETVYHGALIGWAIHREGSPADWLRGQIRAVLAPYRS</sequence>
<dbReference type="Proteomes" id="UP000569914">
    <property type="component" value="Unassembled WGS sequence"/>
</dbReference>
<keyword evidence="7" id="KW-1185">Reference proteome</keyword>
<proteinExistence type="predicted"/>
<dbReference type="SUPFAM" id="SSF46689">
    <property type="entry name" value="Homeodomain-like"/>
    <property type="match status" value="1"/>
</dbReference>
<feature type="DNA-binding region" description="H-T-H motif" evidence="4">
    <location>
        <begin position="29"/>
        <end position="48"/>
    </location>
</feature>
<feature type="domain" description="HTH tetR-type" evidence="5">
    <location>
        <begin position="6"/>
        <end position="66"/>
    </location>
</feature>
<dbReference type="InterPro" id="IPR009057">
    <property type="entry name" value="Homeodomain-like_sf"/>
</dbReference>
<dbReference type="Pfam" id="PF16925">
    <property type="entry name" value="TetR_C_13"/>
    <property type="match status" value="1"/>
</dbReference>
<dbReference type="PROSITE" id="PS50977">
    <property type="entry name" value="HTH_TETR_2"/>
    <property type="match status" value="1"/>
</dbReference>
<reference evidence="6 7" key="1">
    <citation type="submission" date="2020-07" db="EMBL/GenBank/DDBJ databases">
        <title>Sequencing the genomes of 1000 actinobacteria strains.</title>
        <authorList>
            <person name="Klenk H.-P."/>
        </authorList>
    </citation>
    <scope>NUCLEOTIDE SEQUENCE [LARGE SCALE GENOMIC DNA]</scope>
    <source>
        <strain evidence="6 7">DSM 22083</strain>
    </source>
</reference>
<dbReference type="RefSeq" id="WP_179755834.1">
    <property type="nucleotide sequence ID" value="NZ_JACCBU010000001.1"/>
</dbReference>
<dbReference type="PANTHER" id="PTHR30055:SF234">
    <property type="entry name" value="HTH-TYPE TRANSCRIPTIONAL REGULATOR BETI"/>
    <property type="match status" value="1"/>
</dbReference>
<dbReference type="InterPro" id="IPR001647">
    <property type="entry name" value="HTH_TetR"/>
</dbReference>
<dbReference type="GO" id="GO:0000976">
    <property type="term" value="F:transcription cis-regulatory region binding"/>
    <property type="evidence" value="ECO:0007669"/>
    <property type="project" value="TreeGrafter"/>
</dbReference>
<keyword evidence="1" id="KW-0805">Transcription regulation</keyword>
<evidence type="ECO:0000256" key="2">
    <source>
        <dbReference type="ARBA" id="ARBA00023125"/>
    </source>
</evidence>
<dbReference type="PANTHER" id="PTHR30055">
    <property type="entry name" value="HTH-TYPE TRANSCRIPTIONAL REGULATOR RUTR"/>
    <property type="match status" value="1"/>
</dbReference>